<dbReference type="SUPFAM" id="SSF102848">
    <property type="entry name" value="NSFL1 (p97 ATPase) cofactor p47, SEP domain"/>
    <property type="match status" value="1"/>
</dbReference>
<dbReference type="InterPro" id="IPR036241">
    <property type="entry name" value="NSFL1C_SEP_dom_sf"/>
</dbReference>
<dbReference type="GO" id="GO:0043161">
    <property type="term" value="P:proteasome-mediated ubiquitin-dependent protein catabolic process"/>
    <property type="evidence" value="ECO:0007669"/>
    <property type="project" value="TreeGrafter"/>
</dbReference>
<dbReference type="Gene3D" id="3.10.20.90">
    <property type="entry name" value="Phosphatidylinositol 3-kinase Catalytic Subunit, Chain A, domain 1"/>
    <property type="match status" value="1"/>
</dbReference>
<dbReference type="PANTHER" id="PTHR23333:SF4">
    <property type="entry name" value="UBX DOMAIN-CONTAINING PROTEIN 11"/>
    <property type="match status" value="1"/>
</dbReference>
<feature type="compositionally biased region" description="Basic and acidic residues" evidence="2">
    <location>
        <begin position="1"/>
        <end position="13"/>
    </location>
</feature>
<feature type="compositionally biased region" description="Polar residues" evidence="2">
    <location>
        <begin position="51"/>
        <end position="64"/>
    </location>
</feature>
<feature type="compositionally biased region" description="Low complexity" evidence="2">
    <location>
        <begin position="87"/>
        <end position="99"/>
    </location>
</feature>
<dbReference type="OrthoDB" id="25887at2759"/>
<evidence type="ECO:0000313" key="5">
    <source>
        <dbReference type="EMBL" id="EAS06384.1"/>
    </source>
</evidence>
<evidence type="ECO:0000256" key="1">
    <source>
        <dbReference type="SAM" id="Coils"/>
    </source>
</evidence>
<organism evidence="5 6">
    <name type="scientific">Tetrahymena thermophila (strain SB210)</name>
    <dbReference type="NCBI Taxonomy" id="312017"/>
    <lineage>
        <taxon>Eukaryota</taxon>
        <taxon>Sar</taxon>
        <taxon>Alveolata</taxon>
        <taxon>Ciliophora</taxon>
        <taxon>Intramacronucleata</taxon>
        <taxon>Oligohymenophorea</taxon>
        <taxon>Hymenostomatida</taxon>
        <taxon>Tetrahymenina</taxon>
        <taxon>Tetrahymenidae</taxon>
        <taxon>Tetrahymena</taxon>
    </lineage>
</organism>
<dbReference type="InterPro" id="IPR012989">
    <property type="entry name" value="SEP_domain"/>
</dbReference>
<reference evidence="6" key="1">
    <citation type="journal article" date="2006" name="PLoS Biol.">
        <title>Macronuclear genome sequence of the ciliate Tetrahymena thermophila, a model eukaryote.</title>
        <authorList>
            <person name="Eisen J.A."/>
            <person name="Coyne R.S."/>
            <person name="Wu M."/>
            <person name="Wu D."/>
            <person name="Thiagarajan M."/>
            <person name="Wortman J.R."/>
            <person name="Badger J.H."/>
            <person name="Ren Q."/>
            <person name="Amedeo P."/>
            <person name="Jones K.M."/>
            <person name="Tallon L.J."/>
            <person name="Delcher A.L."/>
            <person name="Salzberg S.L."/>
            <person name="Silva J.C."/>
            <person name="Haas B.J."/>
            <person name="Majoros W.H."/>
            <person name="Farzad M."/>
            <person name="Carlton J.M."/>
            <person name="Smith R.K. Jr."/>
            <person name="Garg J."/>
            <person name="Pearlman R.E."/>
            <person name="Karrer K.M."/>
            <person name="Sun L."/>
            <person name="Manning G."/>
            <person name="Elde N.C."/>
            <person name="Turkewitz A.P."/>
            <person name="Asai D.J."/>
            <person name="Wilkes D.E."/>
            <person name="Wang Y."/>
            <person name="Cai H."/>
            <person name="Collins K."/>
            <person name="Stewart B.A."/>
            <person name="Lee S.R."/>
            <person name="Wilamowska K."/>
            <person name="Weinberg Z."/>
            <person name="Ruzzo W.L."/>
            <person name="Wloga D."/>
            <person name="Gaertig J."/>
            <person name="Frankel J."/>
            <person name="Tsao C.-C."/>
            <person name="Gorovsky M.A."/>
            <person name="Keeling P.J."/>
            <person name="Waller R.F."/>
            <person name="Patron N.J."/>
            <person name="Cherry J.M."/>
            <person name="Stover N.A."/>
            <person name="Krieger C.J."/>
            <person name="del Toro C."/>
            <person name="Ryder H.F."/>
            <person name="Williamson S.C."/>
            <person name="Barbeau R.A."/>
            <person name="Hamilton E.P."/>
            <person name="Orias E."/>
        </authorList>
    </citation>
    <scope>NUCLEOTIDE SEQUENCE [LARGE SCALE GENOMIC DNA]</scope>
    <source>
        <strain evidence="6">SB210</strain>
    </source>
</reference>
<accession>Q24F23</accession>
<evidence type="ECO:0000259" key="4">
    <source>
        <dbReference type="PROSITE" id="PS51399"/>
    </source>
</evidence>
<dbReference type="eggNOG" id="KOG2086">
    <property type="taxonomic scope" value="Eukaryota"/>
</dbReference>
<dbReference type="KEGG" id="tet:TTHERM_00945220"/>
<dbReference type="InterPro" id="IPR001012">
    <property type="entry name" value="UBX_dom"/>
</dbReference>
<protein>
    <submittedName>
        <fullName evidence="5">SEP domain protein</fullName>
    </submittedName>
</protein>
<dbReference type="GeneID" id="7837236"/>
<dbReference type="HOGENOM" id="CLU_455997_0_0_1"/>
<dbReference type="STRING" id="312017.Q24F23"/>
<sequence>MFYKGDFDIKETWNSEGDQGHISSKNNNSNPKPSNKANVETNTPNIMPKQNYGSRPQSNYNNNNLEKKPSSILNQAAKNLVGGGGINVSTSTNNNSGSNPQLDDDLARRLIKNLQMEGPPENLFQKKLHPVYGSNPPPPSAPKKGLGQQASRGSLNSQQDQDLLSSMATRLQKAEQLVKNQREEIKEKSKEIEGLKTEVEIYKQSKDSEKSAEELRKIKQENLRLQQKVHAMEKFLADYGLKWTLDENGDEVLKGDFDKDKLLNDVKKPKYNYHLPSEIDFNVVLRRIDELNYIVEKEGNAQEVYKDERGFNRIRKMDPVPIGFYKDGIAIKGFKFFKYGSAESKQILADILEGYFPYQLKKTYPNGCLLKVIDKAEEDYNPEKLGKKMANIHNMDEDQLKPMSKDEFLQKLPNKVIKDGQIIEIRSEVQKKLDGAQKPLELQKIKKEIKDLGLQKIEEAENKKLEETGNVQVQQNQKGNEGKKRKKIAHDVLEDGSIKVHTEEYLSVQNQTISQEQKENISELKIRTTKNGQNIVIYITIDANKLIRDVYRILDDFSDYFNYTLSTNYPKKNIPRDCAETLKELDLFPNSVLNLQEVK</sequence>
<dbReference type="Proteomes" id="UP000009168">
    <property type="component" value="Unassembled WGS sequence"/>
</dbReference>
<dbReference type="RefSeq" id="XP_001026629.1">
    <property type="nucleotide sequence ID" value="XM_001026629.3"/>
</dbReference>
<feature type="region of interest" description="Disordered" evidence="2">
    <location>
        <begin position="84"/>
        <end position="103"/>
    </location>
</feature>
<dbReference type="Gene3D" id="3.30.420.210">
    <property type="entry name" value="SEP domain"/>
    <property type="match status" value="1"/>
</dbReference>
<evidence type="ECO:0000313" key="6">
    <source>
        <dbReference type="Proteomes" id="UP000009168"/>
    </source>
</evidence>
<feature type="region of interest" description="Disordered" evidence="2">
    <location>
        <begin position="126"/>
        <end position="161"/>
    </location>
</feature>
<feature type="coiled-coil region" evidence="1">
    <location>
        <begin position="164"/>
        <end position="228"/>
    </location>
</feature>
<dbReference type="InterPro" id="IPR029071">
    <property type="entry name" value="Ubiquitin-like_domsf"/>
</dbReference>
<feature type="compositionally biased region" description="Polar residues" evidence="2">
    <location>
        <begin position="148"/>
        <end position="161"/>
    </location>
</feature>
<gene>
    <name evidence="5" type="ORF">TTHERM_00945220</name>
</gene>
<feature type="domain" description="UBX" evidence="3">
    <location>
        <begin position="517"/>
        <end position="595"/>
    </location>
</feature>
<dbReference type="PROSITE" id="PS51399">
    <property type="entry name" value="SEP"/>
    <property type="match status" value="1"/>
</dbReference>
<keyword evidence="6" id="KW-1185">Reference proteome</keyword>
<dbReference type="InParanoid" id="Q24F23"/>
<dbReference type="CDD" id="cd01767">
    <property type="entry name" value="UBX"/>
    <property type="match status" value="1"/>
</dbReference>
<dbReference type="PANTHER" id="PTHR23333">
    <property type="entry name" value="UBX DOMAIN CONTAINING PROTEIN"/>
    <property type="match status" value="1"/>
</dbReference>
<feature type="region of interest" description="Disordered" evidence="2">
    <location>
        <begin position="1"/>
        <end position="67"/>
    </location>
</feature>
<name>Q24F23_TETTS</name>
<evidence type="ECO:0000259" key="3">
    <source>
        <dbReference type="PROSITE" id="PS50033"/>
    </source>
</evidence>
<feature type="domain" description="SEP" evidence="4">
    <location>
        <begin position="317"/>
        <end position="381"/>
    </location>
</feature>
<dbReference type="Pfam" id="PF00789">
    <property type="entry name" value="UBX"/>
    <property type="match status" value="1"/>
</dbReference>
<dbReference type="EMBL" id="GG662297">
    <property type="protein sequence ID" value="EAS06384.1"/>
    <property type="molecule type" value="Genomic_DNA"/>
</dbReference>
<dbReference type="SUPFAM" id="SSF54236">
    <property type="entry name" value="Ubiquitin-like"/>
    <property type="match status" value="1"/>
</dbReference>
<dbReference type="GO" id="GO:0043130">
    <property type="term" value="F:ubiquitin binding"/>
    <property type="evidence" value="ECO:0007669"/>
    <property type="project" value="TreeGrafter"/>
</dbReference>
<dbReference type="Pfam" id="PF08059">
    <property type="entry name" value="SEP"/>
    <property type="match status" value="1"/>
</dbReference>
<keyword evidence="1" id="KW-0175">Coiled coil</keyword>
<dbReference type="PROSITE" id="PS50033">
    <property type="entry name" value="UBX"/>
    <property type="match status" value="1"/>
</dbReference>
<dbReference type="OMA" id="DFELMSA"/>
<dbReference type="AlphaFoldDB" id="Q24F23"/>
<feature type="compositionally biased region" description="Low complexity" evidence="2">
    <location>
        <begin position="23"/>
        <end position="36"/>
    </location>
</feature>
<evidence type="ECO:0000256" key="2">
    <source>
        <dbReference type="SAM" id="MobiDB-lite"/>
    </source>
</evidence>
<proteinExistence type="predicted"/>